<dbReference type="Pfam" id="PF01385">
    <property type="entry name" value="OrfB_IS605"/>
    <property type="match status" value="1"/>
</dbReference>
<organism evidence="11 12">
    <name type="scientific">Mycobacteroides chelonae</name>
    <name type="common">Mycobacterium chelonae</name>
    <dbReference type="NCBI Taxonomy" id="1774"/>
    <lineage>
        <taxon>Bacteria</taxon>
        <taxon>Bacillati</taxon>
        <taxon>Actinomycetota</taxon>
        <taxon>Actinomycetes</taxon>
        <taxon>Mycobacteriales</taxon>
        <taxon>Mycobacteriaceae</taxon>
        <taxon>Mycobacteroides</taxon>
    </lineage>
</organism>
<dbReference type="Pfam" id="PF12323">
    <property type="entry name" value="HTH_OrfB_IS605"/>
    <property type="match status" value="1"/>
</dbReference>
<dbReference type="GO" id="GO:0032196">
    <property type="term" value="P:transposition"/>
    <property type="evidence" value="ECO:0007669"/>
    <property type="project" value="UniProtKB-KW"/>
</dbReference>
<dbReference type="Pfam" id="PF07282">
    <property type="entry name" value="Cas12f1-like_TNB"/>
    <property type="match status" value="1"/>
</dbReference>
<feature type="compositionally biased region" description="Basic and acidic residues" evidence="7">
    <location>
        <begin position="403"/>
        <end position="427"/>
    </location>
</feature>
<dbReference type="AlphaFoldDB" id="A0A1S1LHI9"/>
<evidence type="ECO:0000259" key="9">
    <source>
        <dbReference type="Pfam" id="PF07282"/>
    </source>
</evidence>
<feature type="domain" description="Cas12f1-like TNB" evidence="9">
    <location>
        <begin position="308"/>
        <end position="374"/>
    </location>
</feature>
<keyword evidence="2" id="KW-0815">Transposition</keyword>
<name>A0A1S1LHI9_MYCCH</name>
<dbReference type="InterPro" id="IPR001959">
    <property type="entry name" value="Transposase"/>
</dbReference>
<evidence type="ECO:0000259" key="8">
    <source>
        <dbReference type="Pfam" id="PF01385"/>
    </source>
</evidence>
<evidence type="ECO:0000259" key="10">
    <source>
        <dbReference type="Pfam" id="PF12323"/>
    </source>
</evidence>
<evidence type="ECO:0000313" key="12">
    <source>
        <dbReference type="Proteomes" id="UP000180043"/>
    </source>
</evidence>
<evidence type="ECO:0000256" key="6">
    <source>
        <dbReference type="ARBA" id="ARBA00023172"/>
    </source>
</evidence>
<dbReference type="Proteomes" id="UP000180043">
    <property type="component" value="Unassembled WGS sequence"/>
</dbReference>
<keyword evidence="3" id="KW-0479">Metal-binding</keyword>
<feature type="domain" description="Probable transposase IS891/IS1136/IS1341" evidence="8">
    <location>
        <begin position="169"/>
        <end position="274"/>
    </location>
</feature>
<keyword evidence="6" id="KW-0233">DNA recombination</keyword>
<keyword evidence="4" id="KW-0862">Zinc</keyword>
<comment type="similarity">
    <text evidence="1">In the C-terminal section; belongs to the transposase 35 family.</text>
</comment>
<dbReference type="NCBIfam" id="NF040570">
    <property type="entry name" value="guided_TnpB"/>
    <property type="match status" value="1"/>
</dbReference>
<evidence type="ECO:0000256" key="4">
    <source>
        <dbReference type="ARBA" id="ARBA00022833"/>
    </source>
</evidence>
<dbReference type="EMBL" id="MLIQ01000042">
    <property type="protein sequence ID" value="OHU47259.1"/>
    <property type="molecule type" value="Genomic_DNA"/>
</dbReference>
<evidence type="ECO:0008006" key="13">
    <source>
        <dbReference type="Google" id="ProtNLM"/>
    </source>
</evidence>
<dbReference type="InterPro" id="IPR010095">
    <property type="entry name" value="Cas12f1-like_TNB"/>
</dbReference>
<feature type="domain" description="Transposase putative helix-turn-helix" evidence="10">
    <location>
        <begin position="2"/>
        <end position="35"/>
    </location>
</feature>
<evidence type="ECO:0000256" key="7">
    <source>
        <dbReference type="SAM" id="MobiDB-lite"/>
    </source>
</evidence>
<dbReference type="GO" id="GO:0003677">
    <property type="term" value="F:DNA binding"/>
    <property type="evidence" value="ECO:0007669"/>
    <property type="project" value="UniProtKB-KW"/>
</dbReference>
<protein>
    <recommendedName>
        <fullName evidence="13">Transposase</fullName>
    </recommendedName>
</protein>
<sequence>MAHRYRLYPTGEQAAFMLARHCADARFVWNLAVEQFNWGRAGRSAPGPAARQKQLAEARQASEWLAAGSSSVQQQALRDFDRAVAGFFAGTYRRPTWRRKHLDEGFCVRDSRVELVNGKWGQLFVPKLGLVKFRMSRPLPASKLGMARITWKAGRWHVAFPAPQPSVTPAPGRDGRAVGIDRGVKTTLALSDGTMLRAPIMRRGEQKKLVRLQRRLACCRKGSIRRGKAKARIAKLHARVADRRRDWVEKTTTRIAATYAVVVVEKLATRDMVRAPKPKPDPDNEGYYLPNRKAAKAGLNRGIYANCWGLIARRLEHKTSASGTALVYVPAAYSSLECRNCGHSVKENRKSQTEFQCVKCGHTDHADLQAANTILARATTRLAHTSGLEATPADVGVLAQARRPNDARTRQGESRDLHSREKVKHDCPSQAGESTHDEHIGQCGQGVDRAVL</sequence>
<evidence type="ECO:0000256" key="5">
    <source>
        <dbReference type="ARBA" id="ARBA00023125"/>
    </source>
</evidence>
<dbReference type="GO" id="GO:0046872">
    <property type="term" value="F:metal ion binding"/>
    <property type="evidence" value="ECO:0007669"/>
    <property type="project" value="UniProtKB-KW"/>
</dbReference>
<feature type="region of interest" description="Disordered" evidence="7">
    <location>
        <begin position="401"/>
        <end position="452"/>
    </location>
</feature>
<evidence type="ECO:0000256" key="3">
    <source>
        <dbReference type="ARBA" id="ARBA00022723"/>
    </source>
</evidence>
<reference evidence="11 12" key="1">
    <citation type="submission" date="2016-10" db="EMBL/GenBank/DDBJ databases">
        <title>Evaluation of Human, Veterinary and Environmental Mycobacterium chelonae Isolates by Core Genome Phylogenomic Analysis, Targeted Gene Comparison, and Anti-microbial Susceptibility Patterns: A Tale of Mistaken Identities.</title>
        <authorList>
            <person name="Fogelson S.B."/>
            <person name="Camus A.C."/>
            <person name="Lorenz W."/>
            <person name="Vasireddy R."/>
            <person name="Vasireddy S."/>
            <person name="Smith T."/>
            <person name="Brown-Elliott B.A."/>
            <person name="Wallace R.J.Jr."/>
            <person name="Hasan N.A."/>
            <person name="Reischl U."/>
            <person name="Sanchez S."/>
        </authorList>
    </citation>
    <scope>NUCLEOTIDE SEQUENCE [LARGE SCALE GENOMIC DNA]</scope>
    <source>
        <strain evidence="11 12">15515</strain>
    </source>
</reference>
<proteinExistence type="inferred from homology"/>
<evidence type="ECO:0000256" key="2">
    <source>
        <dbReference type="ARBA" id="ARBA00022578"/>
    </source>
</evidence>
<comment type="caution">
    <text evidence="11">The sequence shown here is derived from an EMBL/GenBank/DDBJ whole genome shotgun (WGS) entry which is preliminary data.</text>
</comment>
<keyword evidence="5" id="KW-0238">DNA-binding</keyword>
<dbReference type="GO" id="GO:0006310">
    <property type="term" value="P:DNA recombination"/>
    <property type="evidence" value="ECO:0007669"/>
    <property type="project" value="UniProtKB-KW"/>
</dbReference>
<accession>A0A1S1LHI9</accession>
<dbReference type="InterPro" id="IPR021027">
    <property type="entry name" value="Transposase_put_HTH"/>
</dbReference>
<evidence type="ECO:0000313" key="11">
    <source>
        <dbReference type="EMBL" id="OHU47259.1"/>
    </source>
</evidence>
<gene>
    <name evidence="11" type="ORF">BKG82_26760</name>
</gene>
<evidence type="ECO:0000256" key="1">
    <source>
        <dbReference type="ARBA" id="ARBA00008761"/>
    </source>
</evidence>